<dbReference type="Proteomes" id="UP000325835">
    <property type="component" value="Segment"/>
</dbReference>
<name>A0A5P8PSC3_9CAUD</name>
<keyword evidence="2" id="KW-1185">Reference proteome</keyword>
<accession>A0A5P8PSC3</accession>
<evidence type="ECO:0000313" key="1">
    <source>
        <dbReference type="EMBL" id="QFR59661.1"/>
    </source>
</evidence>
<protein>
    <submittedName>
        <fullName evidence="1">Uncharacterized protein</fullName>
    </submittedName>
</protein>
<reference evidence="1" key="1">
    <citation type="journal article" date="2019" name="Nat. Commun.">
        <title>7-Deazaguanine modifications protect phage DNA from host restriction systems.</title>
        <authorList>
            <person name="Hutinet G."/>
            <person name="Kot W."/>
            <person name="Hillebrand R."/>
            <person name="Balamkundu S."/>
            <person name="Gnanakalai S."/>
            <person name="Neelakandan R."/>
            <person name="Carstens A.B."/>
            <person name="Lui C.F."/>
            <person name="Tremblay D."/>
            <person name="Jacobs-Serah D."/>
            <person name="Sassanfar M."/>
            <person name="Lee Y.-J."/>
            <person name="Weigele P."/>
            <person name="Moineau S."/>
            <person name="Hatfull G.F."/>
            <person name="Dedon P.C."/>
            <person name="Hansen L.H."/>
            <person name="de Crecy-Lagard V."/>
        </authorList>
    </citation>
    <scope>NUCLEOTIDE SEQUENCE [LARGE SCALE GENOMIC DNA]</scope>
</reference>
<gene>
    <name evidence="1" type="ORF">QuinobequinP09_22</name>
</gene>
<evidence type="ECO:0000313" key="2">
    <source>
        <dbReference type="Proteomes" id="UP000325835"/>
    </source>
</evidence>
<reference evidence="1" key="2">
    <citation type="submission" date="2019-09" db="EMBL/GenBank/DDBJ databases">
        <authorList>
            <person name="Weigele P.R."/>
            <person name="Anton B."/>
            <person name="Fomenkov A."/>
            <person name="Fraser M.E."/>
        </authorList>
    </citation>
    <scope>NUCLEOTIDE SEQUENCE</scope>
</reference>
<dbReference type="EMBL" id="MN504636">
    <property type="protein sequence ID" value="QFR59661.1"/>
    <property type="molecule type" value="Genomic_DNA"/>
</dbReference>
<organism evidence="1 2">
    <name type="scientific">Pseudomonas phage Quinobequin-P09</name>
    <dbReference type="NCBI Taxonomy" id="2660687"/>
    <lineage>
        <taxon>Viruses</taxon>
        <taxon>Duplodnaviria</taxon>
        <taxon>Heunggongvirae</taxon>
        <taxon>Uroviricota</taxon>
        <taxon>Caudoviricetes</taxon>
        <taxon>Queuovirinae</taxon>
        <taxon>Nipunavirus</taxon>
        <taxon>Nipunavirus quinobequin</taxon>
        <taxon>Nipunavirus NP1</taxon>
    </lineage>
</organism>
<sequence>MNQKHLLALLQSGYTTIEVVFNDSMQDSLGSGRTKSKAYTYKARLDDNIEVGDHVVVDSPSKGLTVVEVTAVHKTAKIDLDAPFTYKWIVQKVDRTRYDETKAKEDEFLETMMEVERVHQRELLLAKFKDHLPEGSEARKLFENATQKVLEVSK</sequence>
<proteinExistence type="predicted"/>